<keyword evidence="2" id="KW-0597">Phosphoprotein</keyword>
<proteinExistence type="inferred from homology"/>
<name>A0A9P0BE12_BRAAE</name>
<dbReference type="AlphaFoldDB" id="A0A9P0BE12"/>
<evidence type="ECO:0000256" key="2">
    <source>
        <dbReference type="ARBA" id="ARBA00022553"/>
    </source>
</evidence>
<evidence type="ECO:0000256" key="1">
    <source>
        <dbReference type="ARBA" id="ARBA00006903"/>
    </source>
</evidence>
<feature type="region of interest" description="Disordered" evidence="3">
    <location>
        <begin position="1"/>
        <end position="24"/>
    </location>
</feature>
<keyword evidence="5" id="KW-1185">Reference proteome</keyword>
<evidence type="ECO:0000313" key="5">
    <source>
        <dbReference type="Proteomes" id="UP001154078"/>
    </source>
</evidence>
<dbReference type="Proteomes" id="UP001154078">
    <property type="component" value="Chromosome 7"/>
</dbReference>
<sequence length="676" mass="76235">METSDSEYFESADEDFQSDEENTEIIKSDEKIIKVEKNPRIVDVEEKVGNLQIVKDQNMNKDNDNEVECSLENIKNDIIVNLEFKTKENVKESTTKKEENIVENLYVEGSKIAKDQNMNKDNISKEENTLDNIKKDNNVANTEKIVKKPEVEAFKDSLNDLKEEIIVKKPVKESKIGNKKIMKSKPIICEEVTKKMEEKAKIAKPEVKKSIDENLWDDDEIDWAKEEEISKNTPVLTKHAPNTDKLEPDFSNLWKNDDWVSLEAPSKEPSKITPQNDLGWGSWGTWGVSSILNTATASVSSLTTHVSQGISTVLETGIGVPDPEELARQHREDEEEIVNNVRNIEDLKDVREINALGGFGLGNWVSGVSHLTKLVESTGTKVISGGLDTLETIGKKTMEVLQDGDPGLKKKRAFLKLDQNKPILSQVLREAKEKSNDDNKKLDIRNSVRMKNYETLFDDHQGLVHLEALEMLSKQCDIKLETLSQNLTGGELTDMQETLEQVKELCELPEEDDDEQLTIPEVKEKINTAVSEINIPITYDKLEKTWEETESWLETLKLNLIDEKELHQQAIETLAQLTAFSVEQFHKTAELLLVKENRSTADEADSLVQLTASLIALIGIVAAKFSDKLNSKAPMVNNKESVNELITNVFFEASNSSSYIQDAFQLLIPVLQVGAV</sequence>
<dbReference type="EMBL" id="OV121138">
    <property type="protein sequence ID" value="CAH0560750.1"/>
    <property type="molecule type" value="Genomic_DNA"/>
</dbReference>
<dbReference type="PANTHER" id="PTHR12842:SF6">
    <property type="entry name" value="FI01459P"/>
    <property type="match status" value="1"/>
</dbReference>
<evidence type="ECO:0000256" key="3">
    <source>
        <dbReference type="SAM" id="MobiDB-lite"/>
    </source>
</evidence>
<feature type="compositionally biased region" description="Acidic residues" evidence="3">
    <location>
        <begin position="1"/>
        <end position="23"/>
    </location>
</feature>
<evidence type="ECO:0000313" key="4">
    <source>
        <dbReference type="EMBL" id="CAH0560750.1"/>
    </source>
</evidence>
<organism evidence="4 5">
    <name type="scientific">Brassicogethes aeneus</name>
    <name type="common">Rape pollen beetle</name>
    <name type="synonym">Meligethes aeneus</name>
    <dbReference type="NCBI Taxonomy" id="1431903"/>
    <lineage>
        <taxon>Eukaryota</taxon>
        <taxon>Metazoa</taxon>
        <taxon>Ecdysozoa</taxon>
        <taxon>Arthropoda</taxon>
        <taxon>Hexapoda</taxon>
        <taxon>Insecta</taxon>
        <taxon>Pterygota</taxon>
        <taxon>Neoptera</taxon>
        <taxon>Endopterygota</taxon>
        <taxon>Coleoptera</taxon>
        <taxon>Polyphaga</taxon>
        <taxon>Cucujiformia</taxon>
        <taxon>Nitidulidae</taxon>
        <taxon>Meligethinae</taxon>
        <taxon>Brassicogethes</taxon>
    </lineage>
</organism>
<accession>A0A9P0BE12</accession>
<dbReference type="OrthoDB" id="5597648at2759"/>
<dbReference type="Pfam" id="PF05334">
    <property type="entry name" value="DUF719"/>
    <property type="match status" value="1"/>
</dbReference>
<comment type="similarity">
    <text evidence="1">Belongs to the FAM114 family.</text>
</comment>
<dbReference type="InterPro" id="IPR007998">
    <property type="entry name" value="DUF719"/>
</dbReference>
<dbReference type="PANTHER" id="PTHR12842">
    <property type="entry name" value="FI01459P"/>
    <property type="match status" value="1"/>
</dbReference>
<protein>
    <recommendedName>
        <fullName evidence="6">Protein FAM114A2</fullName>
    </recommendedName>
</protein>
<gene>
    <name evidence="4" type="ORF">MELIAE_LOCUS10457</name>
</gene>
<reference evidence="4" key="1">
    <citation type="submission" date="2021-12" db="EMBL/GenBank/DDBJ databases">
        <authorList>
            <person name="King R."/>
        </authorList>
    </citation>
    <scope>NUCLEOTIDE SEQUENCE</scope>
</reference>
<evidence type="ECO:0008006" key="6">
    <source>
        <dbReference type="Google" id="ProtNLM"/>
    </source>
</evidence>